<dbReference type="InterPro" id="IPR001967">
    <property type="entry name" value="Peptidase_S11_N"/>
</dbReference>
<feature type="binding site" evidence="8">
    <location>
        <position position="318"/>
    </location>
    <ligand>
        <name>substrate</name>
    </ligand>
</feature>
<feature type="active site" description="Proton acceptor" evidence="7">
    <location>
        <position position="158"/>
    </location>
</feature>
<evidence type="ECO:0000313" key="12">
    <source>
        <dbReference type="EMBL" id="MUI14632.1"/>
    </source>
</evidence>
<dbReference type="PANTHER" id="PTHR21581:SF26">
    <property type="entry name" value="D-ALANYL-D-ALANINE ENDOPEPTIDASE"/>
    <property type="match status" value="1"/>
</dbReference>
<feature type="active site" description="Acyl-ester intermediate" evidence="7">
    <location>
        <position position="155"/>
    </location>
</feature>
<evidence type="ECO:0000256" key="7">
    <source>
        <dbReference type="PIRSR" id="PIRSR618044-1"/>
    </source>
</evidence>
<dbReference type="Pfam" id="PF00768">
    <property type="entry name" value="Peptidase_S11"/>
    <property type="match status" value="1"/>
</dbReference>
<dbReference type="AlphaFoldDB" id="A0A6I3XN20"/>
<evidence type="ECO:0000256" key="1">
    <source>
        <dbReference type="ARBA" id="ARBA00007164"/>
    </source>
</evidence>
<evidence type="ECO:0000313" key="13">
    <source>
        <dbReference type="Proteomes" id="UP000431684"/>
    </source>
</evidence>
<evidence type="ECO:0000256" key="10">
    <source>
        <dbReference type="SAM" id="SignalP"/>
    </source>
</evidence>
<proteinExistence type="inferred from homology"/>
<dbReference type="InterPro" id="IPR012338">
    <property type="entry name" value="Beta-lactam/transpept-like"/>
</dbReference>
<keyword evidence="5" id="KW-0573">Peptidoglycan synthesis</keyword>
<feature type="signal peptide" evidence="10">
    <location>
        <begin position="1"/>
        <end position="24"/>
    </location>
</feature>
<evidence type="ECO:0000256" key="8">
    <source>
        <dbReference type="PIRSR" id="PIRSR618044-2"/>
    </source>
</evidence>
<dbReference type="SUPFAM" id="SSF56601">
    <property type="entry name" value="beta-lactamase/transpeptidase-like"/>
    <property type="match status" value="1"/>
</dbReference>
<dbReference type="GO" id="GO:0009002">
    <property type="term" value="F:serine-type D-Ala-D-Ala carboxypeptidase activity"/>
    <property type="evidence" value="ECO:0007669"/>
    <property type="project" value="InterPro"/>
</dbReference>
<evidence type="ECO:0000256" key="5">
    <source>
        <dbReference type="ARBA" id="ARBA00022984"/>
    </source>
</evidence>
<keyword evidence="4" id="KW-0133">Cell shape</keyword>
<comment type="caution">
    <text evidence="12">The sequence shown here is derived from an EMBL/GenBank/DDBJ whole genome shotgun (WGS) entry which is preliminary data.</text>
</comment>
<comment type="similarity">
    <text evidence="1 9">Belongs to the peptidase S11 family.</text>
</comment>
<dbReference type="RefSeq" id="WP_155710421.1">
    <property type="nucleotide sequence ID" value="NZ_BMWU01000029.1"/>
</dbReference>
<dbReference type="PRINTS" id="PR00725">
    <property type="entry name" value="DADACBPTASE1"/>
</dbReference>
<evidence type="ECO:0000256" key="9">
    <source>
        <dbReference type="RuleBase" id="RU004016"/>
    </source>
</evidence>
<sequence>MYKVIVAALISALCITVPVTAVQAADGVRKTAVKKTTVKKSAASKTAVRKFAITKKAVKRAGVRRQAAAEPADRMVRRVVIVRGKKKVVFQRVIVAAAAAAAVPALARPTMGDMAGLNLTRDPLDLKSNVALVVDQNNAEVLFEKNAGVALPIASITKMMTGLVVVEANQDLDEVLTVTEDDVDRAKFSSSRLKVGDQLTRRNMLHIALMSSENRAASALGRNYPGGLPAFVSAMNAKARALGMTETRYADSTGLSKQNVASARDLAKLAMAAYEHPMLREFSTDAKAMVERNGRPVQFGTTNGLVVPTSGWQIGLQKTGFINEAGRCVMMQAVIEGRSVIMVLLDAKGTAARVADAMRMKKWLTALKPASFPETAGAGAVIGGGAAAMTHSAAGM</sequence>
<evidence type="ECO:0000256" key="4">
    <source>
        <dbReference type="ARBA" id="ARBA00022960"/>
    </source>
</evidence>
<keyword evidence="13" id="KW-1185">Reference proteome</keyword>
<feature type="domain" description="Peptidase S11 D-alanyl-D-alanine carboxypeptidase A N-terminal" evidence="11">
    <location>
        <begin position="123"/>
        <end position="348"/>
    </location>
</feature>
<reference evidence="12 13" key="1">
    <citation type="submission" date="2019-11" db="EMBL/GenBank/DDBJ databases">
        <title>Draft Genome Sequences of Six Type Strains of the Genus Massilia.</title>
        <authorList>
            <person name="Miess H."/>
            <person name="Frediansyah A."/>
            <person name="Goeker M."/>
            <person name="Gross H."/>
        </authorList>
    </citation>
    <scope>NUCLEOTIDE SEQUENCE [LARGE SCALE GENOMIC DNA]</scope>
    <source>
        <strain evidence="12 13">DSM 17513</strain>
    </source>
</reference>
<evidence type="ECO:0000259" key="11">
    <source>
        <dbReference type="Pfam" id="PF00768"/>
    </source>
</evidence>
<dbReference type="GO" id="GO:0009252">
    <property type="term" value="P:peptidoglycan biosynthetic process"/>
    <property type="evidence" value="ECO:0007669"/>
    <property type="project" value="UniProtKB-KW"/>
</dbReference>
<evidence type="ECO:0000256" key="3">
    <source>
        <dbReference type="ARBA" id="ARBA00022801"/>
    </source>
</evidence>
<gene>
    <name evidence="12" type="ORF">GJV26_19525</name>
</gene>
<dbReference type="Gene3D" id="3.40.710.10">
    <property type="entry name" value="DD-peptidase/beta-lactamase superfamily"/>
    <property type="match status" value="1"/>
</dbReference>
<name>A0A6I3XN20_9BURK</name>
<dbReference type="EMBL" id="WNWM01000002">
    <property type="protein sequence ID" value="MUI14632.1"/>
    <property type="molecule type" value="Genomic_DNA"/>
</dbReference>
<dbReference type="Proteomes" id="UP000431684">
    <property type="component" value="Unassembled WGS sequence"/>
</dbReference>
<protein>
    <submittedName>
        <fullName evidence="12">Peptidase S11</fullName>
    </submittedName>
</protein>
<evidence type="ECO:0000256" key="2">
    <source>
        <dbReference type="ARBA" id="ARBA00022729"/>
    </source>
</evidence>
<feature type="active site" evidence="7">
    <location>
        <position position="212"/>
    </location>
</feature>
<dbReference type="InterPro" id="IPR018044">
    <property type="entry name" value="Peptidase_S11"/>
</dbReference>
<keyword evidence="3" id="KW-0378">Hydrolase</keyword>
<dbReference type="PANTHER" id="PTHR21581">
    <property type="entry name" value="D-ALANYL-D-ALANINE CARBOXYPEPTIDASE"/>
    <property type="match status" value="1"/>
</dbReference>
<feature type="chain" id="PRO_5026159896" evidence="10">
    <location>
        <begin position="25"/>
        <end position="396"/>
    </location>
</feature>
<dbReference type="OrthoDB" id="5688590at2"/>
<accession>A0A6I3XN20</accession>
<dbReference type="GO" id="GO:0008360">
    <property type="term" value="P:regulation of cell shape"/>
    <property type="evidence" value="ECO:0007669"/>
    <property type="project" value="UniProtKB-KW"/>
</dbReference>
<keyword evidence="2 10" id="KW-0732">Signal</keyword>
<keyword evidence="6" id="KW-0961">Cell wall biogenesis/degradation</keyword>
<evidence type="ECO:0000256" key="6">
    <source>
        <dbReference type="ARBA" id="ARBA00023316"/>
    </source>
</evidence>
<dbReference type="GO" id="GO:0006508">
    <property type="term" value="P:proteolysis"/>
    <property type="evidence" value="ECO:0007669"/>
    <property type="project" value="InterPro"/>
</dbReference>
<organism evidence="12 13">
    <name type="scientific">Pseudoduganella dura</name>
    <dbReference type="NCBI Taxonomy" id="321982"/>
    <lineage>
        <taxon>Bacteria</taxon>
        <taxon>Pseudomonadati</taxon>
        <taxon>Pseudomonadota</taxon>
        <taxon>Betaproteobacteria</taxon>
        <taxon>Burkholderiales</taxon>
        <taxon>Oxalobacteraceae</taxon>
        <taxon>Telluria group</taxon>
        <taxon>Pseudoduganella</taxon>
    </lineage>
</organism>
<dbReference type="GO" id="GO:0071555">
    <property type="term" value="P:cell wall organization"/>
    <property type="evidence" value="ECO:0007669"/>
    <property type="project" value="UniProtKB-KW"/>
</dbReference>